<protein>
    <recommendedName>
        <fullName evidence="1">Thioredoxin-like fold domain-containing protein</fullName>
    </recommendedName>
</protein>
<organism evidence="2 3">
    <name type="scientific">Acidobacterium capsulatum (strain ATCC 51196 / DSM 11244 / BCRC 80197 / JCM 7670 / NBRC 15755 / NCIMB 13165 / 161)</name>
    <dbReference type="NCBI Taxonomy" id="240015"/>
    <lineage>
        <taxon>Bacteria</taxon>
        <taxon>Pseudomonadati</taxon>
        <taxon>Acidobacteriota</taxon>
        <taxon>Terriglobia</taxon>
        <taxon>Terriglobales</taxon>
        <taxon>Acidobacteriaceae</taxon>
        <taxon>Acidobacterium</taxon>
    </lineage>
</organism>
<dbReference type="STRING" id="240015.ACP_3001"/>
<evidence type="ECO:0000313" key="3">
    <source>
        <dbReference type="Proteomes" id="UP000002207"/>
    </source>
</evidence>
<feature type="domain" description="Thioredoxin-like fold" evidence="1">
    <location>
        <begin position="51"/>
        <end position="196"/>
    </location>
</feature>
<dbReference type="InParanoid" id="C1F4F8"/>
<keyword evidence="3" id="KW-1185">Reference proteome</keyword>
<evidence type="ECO:0000313" key="2">
    <source>
        <dbReference type="EMBL" id="ACO33576.1"/>
    </source>
</evidence>
<accession>C1F4F8</accession>
<dbReference type="InterPro" id="IPR036249">
    <property type="entry name" value="Thioredoxin-like_sf"/>
</dbReference>
<dbReference type="Gene3D" id="3.40.30.10">
    <property type="entry name" value="Glutaredoxin"/>
    <property type="match status" value="1"/>
</dbReference>
<reference evidence="2 3" key="1">
    <citation type="journal article" date="2009" name="Appl. Environ. Microbiol.">
        <title>Three genomes from the phylum Acidobacteria provide insight into the lifestyles of these microorganisms in soils.</title>
        <authorList>
            <person name="Ward N.L."/>
            <person name="Challacombe J.F."/>
            <person name="Janssen P.H."/>
            <person name="Henrissat B."/>
            <person name="Coutinho P.M."/>
            <person name="Wu M."/>
            <person name="Xie G."/>
            <person name="Haft D.H."/>
            <person name="Sait M."/>
            <person name="Badger J."/>
            <person name="Barabote R.D."/>
            <person name="Bradley B."/>
            <person name="Brettin T.S."/>
            <person name="Brinkac L.M."/>
            <person name="Bruce D."/>
            <person name="Creasy T."/>
            <person name="Daugherty S.C."/>
            <person name="Davidsen T.M."/>
            <person name="DeBoy R.T."/>
            <person name="Detter J.C."/>
            <person name="Dodson R.J."/>
            <person name="Durkin A.S."/>
            <person name="Ganapathy A."/>
            <person name="Gwinn-Giglio M."/>
            <person name="Han C.S."/>
            <person name="Khouri H."/>
            <person name="Kiss H."/>
            <person name="Kothari S.P."/>
            <person name="Madupu R."/>
            <person name="Nelson K.E."/>
            <person name="Nelson W.C."/>
            <person name="Paulsen I."/>
            <person name="Penn K."/>
            <person name="Ren Q."/>
            <person name="Rosovitz M.J."/>
            <person name="Selengut J.D."/>
            <person name="Shrivastava S."/>
            <person name="Sullivan S.A."/>
            <person name="Tapia R."/>
            <person name="Thompson L.S."/>
            <person name="Watkins K.L."/>
            <person name="Yang Q."/>
            <person name="Yu C."/>
            <person name="Zafar N."/>
            <person name="Zhou L."/>
            <person name="Kuske C.R."/>
        </authorList>
    </citation>
    <scope>NUCLEOTIDE SEQUENCE [LARGE SCALE GENOMIC DNA]</scope>
    <source>
        <strain evidence="3">ATCC 51196 / DSM 11244 / BCRC 80197 / JCM 7670 / NBRC 15755 / NCIMB 13165 / 161</strain>
    </source>
</reference>
<proteinExistence type="predicted"/>
<dbReference type="KEGG" id="aca:ACP_3001"/>
<dbReference type="HOGENOM" id="CLU_106747_0_0_0"/>
<evidence type="ECO:0000259" key="1">
    <source>
        <dbReference type="Pfam" id="PF13462"/>
    </source>
</evidence>
<dbReference type="EMBL" id="CP001472">
    <property type="protein sequence ID" value="ACO33576.1"/>
    <property type="molecule type" value="Genomic_DNA"/>
</dbReference>
<dbReference type="SUPFAM" id="SSF52833">
    <property type="entry name" value="Thioredoxin-like"/>
    <property type="match status" value="1"/>
</dbReference>
<dbReference type="Pfam" id="PF13462">
    <property type="entry name" value="Thioredoxin_4"/>
    <property type="match status" value="1"/>
</dbReference>
<dbReference type="AlphaFoldDB" id="C1F4F8"/>
<gene>
    <name evidence="2" type="ordered locus">ACP_3001</name>
</gene>
<sequence>MPALRVTINSMVNIRFRWALLLPVFLVAAMAFGQETPIQVRDASVLKPPPGAKIALIEFMDLECPVCGHDNPIIKDAVAKYHVPWIHYDFPLPQHNWSFDGAVYAQWFQAKSYDLGNQYRNFIYANQMQIETKSDLRNWTEKFARMHNIALPFVIDPQGIYAARVKTDVALGDRMGVQYTPTLWIVTNNYSHGKNYVQVTNFNDLYTMLDQAEAEVGNKGR</sequence>
<name>C1F4F8_ACIC5</name>
<dbReference type="Proteomes" id="UP000002207">
    <property type="component" value="Chromosome"/>
</dbReference>
<dbReference type="eggNOG" id="COG1651">
    <property type="taxonomic scope" value="Bacteria"/>
</dbReference>
<dbReference type="InterPro" id="IPR012336">
    <property type="entry name" value="Thioredoxin-like_fold"/>
</dbReference>